<keyword evidence="2" id="KW-0813">Transport</keyword>
<dbReference type="Proteomes" id="UP000653565">
    <property type="component" value="Unassembled WGS sequence"/>
</dbReference>
<name>A0A8H4GSI0_9EURO</name>
<dbReference type="SUPFAM" id="SSF103473">
    <property type="entry name" value="MFS general substrate transporter"/>
    <property type="match status" value="1"/>
</dbReference>
<dbReference type="Pfam" id="PF07690">
    <property type="entry name" value="MFS_1"/>
    <property type="match status" value="1"/>
</dbReference>
<reference evidence="8" key="1">
    <citation type="journal article" date="2020" name="bioRxiv">
        <title>Genomic and phenotypic heterogeneity of clinical isolates of the human pathogens Aspergillus fumigatus, Aspergillus lentulus and Aspergillus fumigatiaffinis.</title>
        <authorList>
            <person name="dos Santos R.A.C."/>
            <person name="Steenwyk J.L."/>
            <person name="Rivero-Menendez O."/>
            <person name="Mead M.E."/>
            <person name="Silva L.P."/>
            <person name="Bastos R.W."/>
            <person name="Alastruey-Izquierdo A."/>
            <person name="Goldman G.H."/>
            <person name="Rokas A."/>
        </authorList>
    </citation>
    <scope>NUCLEOTIDE SEQUENCE</scope>
    <source>
        <strain evidence="8">CNM-CM6805</strain>
    </source>
</reference>
<accession>A0A8H4GSI0</accession>
<dbReference type="InterPro" id="IPR050930">
    <property type="entry name" value="MFS_Vesicular_Transporter"/>
</dbReference>
<evidence type="ECO:0000313" key="9">
    <source>
        <dbReference type="Proteomes" id="UP000653565"/>
    </source>
</evidence>
<dbReference type="Gene3D" id="1.20.1250.20">
    <property type="entry name" value="MFS general substrate transporter like domains"/>
    <property type="match status" value="1"/>
</dbReference>
<evidence type="ECO:0000256" key="7">
    <source>
        <dbReference type="SAM" id="Phobius"/>
    </source>
</evidence>
<feature type="transmembrane region" description="Helical" evidence="7">
    <location>
        <begin position="112"/>
        <end position="132"/>
    </location>
</feature>
<feature type="transmembrane region" description="Helical" evidence="7">
    <location>
        <begin position="273"/>
        <end position="294"/>
    </location>
</feature>
<evidence type="ECO:0000256" key="3">
    <source>
        <dbReference type="ARBA" id="ARBA00022692"/>
    </source>
</evidence>
<reference evidence="8" key="2">
    <citation type="submission" date="2020-04" db="EMBL/GenBank/DDBJ databases">
        <authorList>
            <person name="Santos R.A.C."/>
            <person name="Steenwyk J.L."/>
            <person name="Rivero-Menendez O."/>
            <person name="Mead M.E."/>
            <person name="Silva L.P."/>
            <person name="Bastos R.W."/>
            <person name="Alastruey-Izquierdo A."/>
            <person name="Goldman G.H."/>
            <person name="Rokas A."/>
        </authorList>
    </citation>
    <scope>NUCLEOTIDE SEQUENCE</scope>
    <source>
        <strain evidence="8">CNM-CM6805</strain>
    </source>
</reference>
<evidence type="ECO:0000256" key="4">
    <source>
        <dbReference type="ARBA" id="ARBA00022989"/>
    </source>
</evidence>
<evidence type="ECO:0000256" key="6">
    <source>
        <dbReference type="SAM" id="MobiDB-lite"/>
    </source>
</evidence>
<feature type="transmembrane region" description="Helical" evidence="7">
    <location>
        <begin position="241"/>
        <end position="261"/>
    </location>
</feature>
<evidence type="ECO:0000256" key="5">
    <source>
        <dbReference type="ARBA" id="ARBA00023136"/>
    </source>
</evidence>
<organism evidence="8 9">
    <name type="scientific">Aspergillus fumigatiaffinis</name>
    <dbReference type="NCBI Taxonomy" id="340414"/>
    <lineage>
        <taxon>Eukaryota</taxon>
        <taxon>Fungi</taxon>
        <taxon>Dikarya</taxon>
        <taxon>Ascomycota</taxon>
        <taxon>Pezizomycotina</taxon>
        <taxon>Eurotiomycetes</taxon>
        <taxon>Eurotiomycetidae</taxon>
        <taxon>Eurotiales</taxon>
        <taxon>Aspergillaceae</taxon>
        <taxon>Aspergillus</taxon>
        <taxon>Aspergillus subgen. Fumigati</taxon>
    </lineage>
</organism>
<dbReference type="PANTHER" id="PTHR23506:SF35">
    <property type="entry name" value="MAJOR FACILITATOR SUPERFAMILY (MFS) PROFILE DOMAIN-CONTAINING PROTEIN-RELATED"/>
    <property type="match status" value="1"/>
</dbReference>
<evidence type="ECO:0000313" key="8">
    <source>
        <dbReference type="EMBL" id="KAF4227420.1"/>
    </source>
</evidence>
<dbReference type="InterPro" id="IPR011701">
    <property type="entry name" value="MFS"/>
</dbReference>
<protein>
    <recommendedName>
        <fullName evidence="10">MFS transporter</fullName>
    </recommendedName>
</protein>
<dbReference type="InterPro" id="IPR036259">
    <property type="entry name" value="MFS_trans_sf"/>
</dbReference>
<dbReference type="AlphaFoldDB" id="A0A8H4GSI0"/>
<dbReference type="PANTHER" id="PTHR23506">
    <property type="entry name" value="GH10249P"/>
    <property type="match status" value="1"/>
</dbReference>
<evidence type="ECO:0000256" key="2">
    <source>
        <dbReference type="ARBA" id="ARBA00022448"/>
    </source>
</evidence>
<gene>
    <name evidence="8" type="ORF">CNMCM6805_003032</name>
</gene>
<comment type="caution">
    <text evidence="8">The sequence shown here is derived from an EMBL/GenBank/DDBJ whole genome shotgun (WGS) entry which is preliminary data.</text>
</comment>
<evidence type="ECO:0000256" key="1">
    <source>
        <dbReference type="ARBA" id="ARBA00004141"/>
    </source>
</evidence>
<dbReference type="EMBL" id="JAAAPX010000181">
    <property type="protein sequence ID" value="KAF4227420.1"/>
    <property type="molecule type" value="Genomic_DNA"/>
</dbReference>
<comment type="subcellular location">
    <subcellularLocation>
        <location evidence="1">Membrane</location>
        <topology evidence="1">Multi-pass membrane protein</topology>
    </subcellularLocation>
</comment>
<feature type="transmembrane region" description="Helical" evidence="7">
    <location>
        <begin position="314"/>
        <end position="334"/>
    </location>
</feature>
<keyword evidence="3 7" id="KW-0812">Transmembrane</keyword>
<keyword evidence="5 7" id="KW-0472">Membrane</keyword>
<keyword evidence="9" id="KW-1185">Reference proteome</keyword>
<feature type="transmembrane region" description="Helical" evidence="7">
    <location>
        <begin position="50"/>
        <end position="71"/>
    </location>
</feature>
<feature type="transmembrane region" description="Helical" evidence="7">
    <location>
        <begin position="20"/>
        <end position="44"/>
    </location>
</feature>
<proteinExistence type="predicted"/>
<sequence>MLPFILENRNHVDPSDIQRLTYQVFTVYGAVAVVSGTAALATATKLPAVFIGRALQAIGSTTTFIVGYATLRDTIDAENIGKSLGLLNSFQSAGALSGPAMAGILLELAGYWVTWGTVLLVILLNLIMRFAMIEKSQRGPRRVDIGPRHRGISTSQTPEPPTVPEVGNSNSTLLSGAPAQSYGSTGGSDGNLNRKSISAASFYKVTLIQPRVIVGLGSYIAHGSLVSSYSTTIPTHVKGAFGWGSLSIGILFATLQVPNLVLSPIYGWIRDRVGTRLPVTLGFQLLALLIWLLGAADQGQYPWAVSEDSAKTTYAIAVFGIGCFQPLLSGVGTIEITRE</sequence>
<keyword evidence="4 7" id="KW-1133">Transmembrane helix</keyword>
<feature type="region of interest" description="Disordered" evidence="6">
    <location>
        <begin position="141"/>
        <end position="170"/>
    </location>
</feature>
<dbReference type="GO" id="GO:0022857">
    <property type="term" value="F:transmembrane transporter activity"/>
    <property type="evidence" value="ECO:0007669"/>
    <property type="project" value="InterPro"/>
</dbReference>
<dbReference type="GO" id="GO:0016020">
    <property type="term" value="C:membrane"/>
    <property type="evidence" value="ECO:0007669"/>
    <property type="project" value="UniProtKB-SubCell"/>
</dbReference>
<evidence type="ECO:0008006" key="10">
    <source>
        <dbReference type="Google" id="ProtNLM"/>
    </source>
</evidence>
<dbReference type="Gene3D" id="1.20.1720.10">
    <property type="entry name" value="Multidrug resistance protein D"/>
    <property type="match status" value="1"/>
</dbReference>